<dbReference type="EMBL" id="BSYO01000020">
    <property type="protein sequence ID" value="GMH19217.1"/>
    <property type="molecule type" value="Genomic_DNA"/>
</dbReference>
<comment type="caution">
    <text evidence="1">The sequence shown here is derived from an EMBL/GenBank/DDBJ whole genome shotgun (WGS) entry which is preliminary data.</text>
</comment>
<organism evidence="1 2">
    <name type="scientific">Nepenthes gracilis</name>
    <name type="common">Slender pitcher plant</name>
    <dbReference type="NCBI Taxonomy" id="150966"/>
    <lineage>
        <taxon>Eukaryota</taxon>
        <taxon>Viridiplantae</taxon>
        <taxon>Streptophyta</taxon>
        <taxon>Embryophyta</taxon>
        <taxon>Tracheophyta</taxon>
        <taxon>Spermatophyta</taxon>
        <taxon>Magnoliopsida</taxon>
        <taxon>eudicotyledons</taxon>
        <taxon>Gunneridae</taxon>
        <taxon>Pentapetalae</taxon>
        <taxon>Caryophyllales</taxon>
        <taxon>Nepenthaceae</taxon>
        <taxon>Nepenthes</taxon>
    </lineage>
</organism>
<keyword evidence="2" id="KW-1185">Reference proteome</keyword>
<dbReference type="AlphaFoldDB" id="A0AAD3SZ37"/>
<evidence type="ECO:0000313" key="1">
    <source>
        <dbReference type="EMBL" id="GMH19217.1"/>
    </source>
</evidence>
<sequence>MSSGEFVDVAPNHPIVSDDVVPDEMDPLYLALQQLMESDGSHAVWHCPAGCATEAFWTLYAADLVILGMLPVYCVCCCSVWTDWMASLAIRRVICRFELCHGVFQFCLGEVKTQLPIWFQELVWVRNGRSRIASHLPISFAVASDFPVLDLSCRSQNRDRFWATSWILSRMGAGFGCQPGSVSQHILMMVLVC</sequence>
<gene>
    <name evidence="1" type="ORF">Nepgr_021058</name>
</gene>
<accession>A0AAD3SZ37</accession>
<protein>
    <submittedName>
        <fullName evidence="1">Uncharacterized protein</fullName>
    </submittedName>
</protein>
<name>A0AAD3SZ37_NEPGR</name>
<dbReference type="Proteomes" id="UP001279734">
    <property type="component" value="Unassembled WGS sequence"/>
</dbReference>
<evidence type="ECO:0000313" key="2">
    <source>
        <dbReference type="Proteomes" id="UP001279734"/>
    </source>
</evidence>
<reference evidence="1" key="1">
    <citation type="submission" date="2023-05" db="EMBL/GenBank/DDBJ databases">
        <title>Nepenthes gracilis genome sequencing.</title>
        <authorList>
            <person name="Fukushima K."/>
        </authorList>
    </citation>
    <scope>NUCLEOTIDE SEQUENCE</scope>
    <source>
        <strain evidence="1">SING2019-196</strain>
    </source>
</reference>
<proteinExistence type="predicted"/>